<gene>
    <name evidence="2" type="ORF">GCM10023169_26740</name>
</gene>
<dbReference type="Proteomes" id="UP001500622">
    <property type="component" value="Unassembled WGS sequence"/>
</dbReference>
<dbReference type="Pfam" id="PF03479">
    <property type="entry name" value="PCC"/>
    <property type="match status" value="1"/>
</dbReference>
<evidence type="ECO:0000313" key="2">
    <source>
        <dbReference type="EMBL" id="GAA4427141.1"/>
    </source>
</evidence>
<dbReference type="RefSeq" id="WP_345216754.1">
    <property type="nucleotide sequence ID" value="NZ_BAABGN010000011.1"/>
</dbReference>
<dbReference type="Gene3D" id="3.30.1330.80">
    <property type="entry name" value="Hypothetical protein, similar to alpha- acetolactate decarboxylase, domain 2"/>
    <property type="match status" value="1"/>
</dbReference>
<protein>
    <recommendedName>
        <fullName evidence="1">PPC domain-containing protein</fullName>
    </recommendedName>
</protein>
<dbReference type="PANTHER" id="PTHR34988">
    <property type="entry name" value="PROTEIN, PUTATIVE-RELATED"/>
    <property type="match status" value="1"/>
</dbReference>
<dbReference type="PANTHER" id="PTHR34988:SF1">
    <property type="entry name" value="DNA-BINDING PROTEIN"/>
    <property type="match status" value="1"/>
</dbReference>
<reference evidence="3" key="1">
    <citation type="journal article" date="2019" name="Int. J. Syst. Evol. Microbiol.">
        <title>The Global Catalogue of Microorganisms (GCM) 10K type strain sequencing project: providing services to taxonomists for standard genome sequencing and annotation.</title>
        <authorList>
            <consortium name="The Broad Institute Genomics Platform"/>
            <consortium name="The Broad Institute Genome Sequencing Center for Infectious Disease"/>
            <person name="Wu L."/>
            <person name="Ma J."/>
        </authorList>
    </citation>
    <scope>NUCLEOTIDE SEQUENCE [LARGE SCALE GENOMIC DNA]</scope>
    <source>
        <strain evidence="3">JCM 17810</strain>
    </source>
</reference>
<dbReference type="PROSITE" id="PS51742">
    <property type="entry name" value="PPC"/>
    <property type="match status" value="1"/>
</dbReference>
<organism evidence="2 3">
    <name type="scientific">Georgenia halophila</name>
    <dbReference type="NCBI Taxonomy" id="620889"/>
    <lineage>
        <taxon>Bacteria</taxon>
        <taxon>Bacillati</taxon>
        <taxon>Actinomycetota</taxon>
        <taxon>Actinomycetes</taxon>
        <taxon>Micrococcales</taxon>
        <taxon>Bogoriellaceae</taxon>
        <taxon>Georgenia</taxon>
    </lineage>
</organism>
<sequence>MQYFSGAAPTASHVLKLDPGDDVLQAVREFVTAARIRTGVVVSGIGTLDHCRMHMVTTTDYPPVEVFPTWEDEALELVEMQGVIADGVPHIHMTVSDQHSAVSGHLEEGCRILYLGEIVILELGGHDLTRVPNEHGIPQLAEKSSQA</sequence>
<evidence type="ECO:0000259" key="1">
    <source>
        <dbReference type="PROSITE" id="PS51742"/>
    </source>
</evidence>
<evidence type="ECO:0000313" key="3">
    <source>
        <dbReference type="Proteomes" id="UP001500622"/>
    </source>
</evidence>
<keyword evidence="3" id="KW-1185">Reference proteome</keyword>
<proteinExistence type="predicted"/>
<dbReference type="SUPFAM" id="SSF117856">
    <property type="entry name" value="AF0104/ALDC/Ptd012-like"/>
    <property type="match status" value="1"/>
</dbReference>
<dbReference type="EMBL" id="BAABGN010000011">
    <property type="protein sequence ID" value="GAA4427141.1"/>
    <property type="molecule type" value="Genomic_DNA"/>
</dbReference>
<dbReference type="InterPro" id="IPR005175">
    <property type="entry name" value="PPC_dom"/>
</dbReference>
<dbReference type="CDD" id="cd11378">
    <property type="entry name" value="DUF296"/>
    <property type="match status" value="1"/>
</dbReference>
<name>A0ABP8LCK2_9MICO</name>
<feature type="domain" description="PPC" evidence="1">
    <location>
        <begin position="7"/>
        <end position="143"/>
    </location>
</feature>
<comment type="caution">
    <text evidence="2">The sequence shown here is derived from an EMBL/GenBank/DDBJ whole genome shotgun (WGS) entry which is preliminary data.</text>
</comment>
<accession>A0ABP8LCK2</accession>